<dbReference type="SUPFAM" id="SSF111283">
    <property type="entry name" value="Putative modulator of DNA gyrase, PmbA/TldD"/>
    <property type="match status" value="1"/>
</dbReference>
<dbReference type="Pfam" id="PF19290">
    <property type="entry name" value="PmbA_TldD_2nd"/>
    <property type="match status" value="1"/>
</dbReference>
<keyword evidence="5" id="KW-0378">Hydrolase</keyword>
<feature type="domain" description="Metalloprotease TldD/E central" evidence="4">
    <location>
        <begin position="123"/>
        <end position="230"/>
    </location>
</feature>
<dbReference type="InterPro" id="IPR036059">
    <property type="entry name" value="TldD/PmbA_sf"/>
</dbReference>
<dbReference type="GO" id="GO:0005829">
    <property type="term" value="C:cytosol"/>
    <property type="evidence" value="ECO:0007669"/>
    <property type="project" value="TreeGrafter"/>
</dbReference>
<evidence type="ECO:0000313" key="6">
    <source>
        <dbReference type="Proteomes" id="UP000254537"/>
    </source>
</evidence>
<dbReference type="InterPro" id="IPR002510">
    <property type="entry name" value="Metalloprtase-TldD/E_N"/>
</dbReference>
<dbReference type="PANTHER" id="PTHR43421">
    <property type="entry name" value="METALLOPROTEASE PMBA"/>
    <property type="match status" value="1"/>
</dbReference>
<gene>
    <name evidence="5" type="ORF">DWG20_12620</name>
</gene>
<feature type="domain" description="Metalloprotease TldD/E C-terminal" evidence="3">
    <location>
        <begin position="237"/>
        <end position="445"/>
    </location>
</feature>
<dbReference type="GO" id="GO:0008237">
    <property type="term" value="F:metallopeptidase activity"/>
    <property type="evidence" value="ECO:0007669"/>
    <property type="project" value="UniProtKB-KW"/>
</dbReference>
<reference evidence="5 6" key="1">
    <citation type="submission" date="2018-07" db="EMBL/GenBank/DDBJ databases">
        <title>Crenobacter cavernae sp. nov., isolated from a karst cave.</title>
        <authorList>
            <person name="Zhu H."/>
        </authorList>
    </citation>
    <scope>NUCLEOTIDE SEQUENCE [LARGE SCALE GENOMIC DNA]</scope>
    <source>
        <strain evidence="5 6">K1W11S-77</strain>
    </source>
</reference>
<keyword evidence="5" id="KW-0645">Protease</keyword>
<dbReference type="InterPro" id="IPR045569">
    <property type="entry name" value="Metalloprtase-TldD/E_C"/>
</dbReference>
<comment type="similarity">
    <text evidence="1">Belongs to the peptidase U62 family.</text>
</comment>
<feature type="domain" description="Metalloprotease TldD/E N-terminal" evidence="2">
    <location>
        <begin position="32"/>
        <end position="96"/>
    </location>
</feature>
<proteinExistence type="inferred from homology"/>
<evidence type="ECO:0000313" key="5">
    <source>
        <dbReference type="EMBL" id="AXK40216.1"/>
    </source>
</evidence>
<dbReference type="RefSeq" id="WP_115434146.1">
    <property type="nucleotide sequence ID" value="NZ_CP031337.1"/>
</dbReference>
<dbReference type="NCBIfam" id="NF008268">
    <property type="entry name" value="PRK11040.1"/>
    <property type="match status" value="1"/>
</dbReference>
<dbReference type="AlphaFoldDB" id="A0A345Y8G4"/>
<dbReference type="Gene3D" id="3.30.2290.10">
    <property type="entry name" value="PmbA/TldD superfamily"/>
    <property type="match status" value="1"/>
</dbReference>
<keyword evidence="5" id="KW-0482">Metalloprotease</keyword>
<evidence type="ECO:0000256" key="1">
    <source>
        <dbReference type="ARBA" id="ARBA00005836"/>
    </source>
</evidence>
<dbReference type="Pfam" id="PF01523">
    <property type="entry name" value="PmbA_TldD_1st"/>
    <property type="match status" value="1"/>
</dbReference>
<evidence type="ECO:0000259" key="2">
    <source>
        <dbReference type="Pfam" id="PF01523"/>
    </source>
</evidence>
<dbReference type="InterPro" id="IPR035068">
    <property type="entry name" value="TldD/PmbA_N"/>
</dbReference>
<accession>A0A345Y8G4</accession>
<dbReference type="Pfam" id="PF19289">
    <property type="entry name" value="PmbA_TldD_3rd"/>
    <property type="match status" value="1"/>
</dbReference>
<dbReference type="PANTHER" id="PTHR43421:SF1">
    <property type="entry name" value="METALLOPROTEASE PMBA"/>
    <property type="match status" value="1"/>
</dbReference>
<dbReference type="KEGG" id="ccah:DWG20_12620"/>
<dbReference type="InterPro" id="IPR045570">
    <property type="entry name" value="Metalloprtase-TldD/E_cen_dom"/>
</dbReference>
<evidence type="ECO:0000259" key="4">
    <source>
        <dbReference type="Pfam" id="PF19290"/>
    </source>
</evidence>
<name>A0A345Y8G4_9NEIS</name>
<dbReference type="EMBL" id="CP031337">
    <property type="protein sequence ID" value="AXK40216.1"/>
    <property type="molecule type" value="Genomic_DNA"/>
</dbReference>
<protein>
    <submittedName>
        <fullName evidence="5">Metalloprotease PmbA</fullName>
    </submittedName>
</protein>
<dbReference type="OrthoDB" id="9803618at2"/>
<dbReference type="Proteomes" id="UP000254537">
    <property type="component" value="Chromosome"/>
</dbReference>
<sequence>MSDSSFSFSQPQLQSLAQEALELAKKAGATACEVDVSEGRGQTVTVRLSEVETIEYNQDKGIGVTVYLGQRKGHASTSDFSSTALADTVAAAINIARFTAEDDCAGLAEPALMASEFPDLDLYHPWDVSVEEAIELARATEAAALAVDKRLTNSEGGTVSTQSSHFIYANSHGFLAGFPTSRHSLSVAAVAEADGAMQRDYWYSVARHVDDLEPAADIGRKAGERTVARLNGRRVKTGRYPVLFEAPVAASLIGHFVSAASGGSLYRRSSFLVDALGKPVFSDRVTIDEDPFLLRGLGSSAFDNEGVATNARRLVGAGVLEGYFLSSYSGRKLNSSTTGNAGGPHNLIVHSTGESFDVLLAELGTGLLVTELMGQGINLVTGDYSRGASGFWVENGKIAYPVEEITIAGNLAEMYRQIVAVGDDTLNRGAKLVGSILIESMMVAGEA</sequence>
<dbReference type="InterPro" id="IPR047657">
    <property type="entry name" value="PmbA"/>
</dbReference>
<evidence type="ECO:0000259" key="3">
    <source>
        <dbReference type="Pfam" id="PF19289"/>
    </source>
</evidence>
<dbReference type="GO" id="GO:0006508">
    <property type="term" value="P:proteolysis"/>
    <property type="evidence" value="ECO:0007669"/>
    <property type="project" value="UniProtKB-KW"/>
</dbReference>
<organism evidence="5 6">
    <name type="scientific">Crenobacter cavernae</name>
    <dbReference type="NCBI Taxonomy" id="2290923"/>
    <lineage>
        <taxon>Bacteria</taxon>
        <taxon>Pseudomonadati</taxon>
        <taxon>Pseudomonadota</taxon>
        <taxon>Betaproteobacteria</taxon>
        <taxon>Neisseriales</taxon>
        <taxon>Neisseriaceae</taxon>
        <taxon>Crenobacter</taxon>
    </lineage>
</organism>